<feature type="short sequence motif" description="HXTX 2" evidence="2">
    <location>
        <begin position="130"/>
        <end position="133"/>
    </location>
</feature>
<proteinExistence type="inferred from homology"/>
<dbReference type="InterPro" id="IPR009097">
    <property type="entry name" value="Cyclic_Pdiesterase"/>
</dbReference>
<feature type="active site" description="Proton donor" evidence="2">
    <location>
        <position position="49"/>
    </location>
</feature>
<reference evidence="3 4" key="1">
    <citation type="submission" date="2019-03" db="EMBL/GenBank/DDBJ databases">
        <title>Ramlibacter rhizophilus CCTCC AB2015357, whole genome shotgun sequence.</title>
        <authorList>
            <person name="Zhang X."/>
            <person name="Feng G."/>
            <person name="Zhu H."/>
        </authorList>
    </citation>
    <scope>NUCLEOTIDE SEQUENCE [LARGE SCALE GENOMIC DNA]</scope>
    <source>
        <strain evidence="3 4">CCTCC AB2015357</strain>
    </source>
</reference>
<evidence type="ECO:0000256" key="1">
    <source>
        <dbReference type="ARBA" id="ARBA00022801"/>
    </source>
</evidence>
<evidence type="ECO:0000313" key="3">
    <source>
        <dbReference type="EMBL" id="TFZ03315.1"/>
    </source>
</evidence>
<comment type="similarity">
    <text evidence="2">Belongs to the 2H phosphoesterase superfamily. ThpR family.</text>
</comment>
<dbReference type="HAMAP" id="MF_01940">
    <property type="entry name" value="RNA_CPDase"/>
    <property type="match status" value="1"/>
</dbReference>
<dbReference type="PANTHER" id="PTHR35561:SF1">
    <property type="entry name" value="RNA 2',3'-CYCLIC PHOSPHODIESTERASE"/>
    <property type="match status" value="1"/>
</dbReference>
<comment type="function">
    <text evidence="2">Hydrolyzes RNA 2',3'-cyclic phosphodiester to an RNA 2'-phosphomonoester.</text>
</comment>
<evidence type="ECO:0000313" key="4">
    <source>
        <dbReference type="Proteomes" id="UP000297564"/>
    </source>
</evidence>
<feature type="active site" description="Proton acceptor" evidence="2">
    <location>
        <position position="130"/>
    </location>
</feature>
<dbReference type="RefSeq" id="WP_135284114.1">
    <property type="nucleotide sequence ID" value="NZ_SMLL01000002.1"/>
</dbReference>
<organism evidence="3 4">
    <name type="scientific">Ramlibacter rhizophilus</name>
    <dbReference type="NCBI Taxonomy" id="1781167"/>
    <lineage>
        <taxon>Bacteria</taxon>
        <taxon>Pseudomonadati</taxon>
        <taxon>Pseudomonadota</taxon>
        <taxon>Betaproteobacteria</taxon>
        <taxon>Burkholderiales</taxon>
        <taxon>Comamonadaceae</taxon>
        <taxon>Ramlibacter</taxon>
    </lineage>
</organism>
<dbReference type="NCBIfam" id="TIGR02258">
    <property type="entry name" value="2_5_ligase"/>
    <property type="match status" value="1"/>
</dbReference>
<feature type="short sequence motif" description="HXTX 1" evidence="2">
    <location>
        <begin position="49"/>
        <end position="52"/>
    </location>
</feature>
<comment type="caution">
    <text evidence="3">The sequence shown here is derived from an EMBL/GenBank/DDBJ whole genome shotgun (WGS) entry which is preliminary data.</text>
</comment>
<dbReference type="Proteomes" id="UP000297564">
    <property type="component" value="Unassembled WGS sequence"/>
</dbReference>
<sequence>MPNAPAAEPHRRLFIGLIAPPEVRETVLAWRAGWQWPRGVAFSAPAHWHLTLHFLGDTPESTLPALQDALATVRFSRFTLRLGQPEAWPRGLVVLRPEPEPRLDALHAQVLQAVQACGLAADAGLPWKPHLTLARKAGGAVPPTQALATAWTVDALSLVWSRLPPSVPRTRYEEIGRWPANDGVTPSPSGGG</sequence>
<dbReference type="EC" id="3.1.4.58" evidence="2"/>
<keyword evidence="1 2" id="KW-0378">Hydrolase</keyword>
<dbReference type="EMBL" id="SMLL01000002">
    <property type="protein sequence ID" value="TFZ03315.1"/>
    <property type="molecule type" value="Genomic_DNA"/>
</dbReference>
<dbReference type="AlphaFoldDB" id="A0A4Z0BZ72"/>
<dbReference type="SUPFAM" id="SSF55144">
    <property type="entry name" value="LigT-like"/>
    <property type="match status" value="1"/>
</dbReference>
<protein>
    <recommendedName>
        <fullName evidence="2">RNA 2',3'-cyclic phosphodiesterase</fullName>
        <shortName evidence="2">RNA 2',3'-CPDase</shortName>
        <ecNumber evidence="2">3.1.4.58</ecNumber>
    </recommendedName>
</protein>
<dbReference type="GO" id="GO:0004113">
    <property type="term" value="F:2',3'-cyclic-nucleotide 3'-phosphodiesterase activity"/>
    <property type="evidence" value="ECO:0007669"/>
    <property type="project" value="InterPro"/>
</dbReference>
<dbReference type="Gene3D" id="3.90.1140.10">
    <property type="entry name" value="Cyclic phosphodiesterase"/>
    <property type="match status" value="1"/>
</dbReference>
<dbReference type="OrthoDB" id="7061261at2"/>
<gene>
    <name evidence="3" type="primary">thpR</name>
    <name evidence="3" type="ORF">EZ242_05360</name>
</gene>
<name>A0A4Z0BZ72_9BURK</name>
<accession>A0A4Z0BZ72</accession>
<dbReference type="GO" id="GO:0008664">
    <property type="term" value="F:RNA 2',3'-cyclic 3'-phosphodiesterase activity"/>
    <property type="evidence" value="ECO:0007669"/>
    <property type="project" value="UniProtKB-EC"/>
</dbReference>
<dbReference type="Pfam" id="PF13563">
    <property type="entry name" value="2_5_RNA_ligase2"/>
    <property type="match status" value="1"/>
</dbReference>
<comment type="catalytic activity">
    <reaction evidence="2">
        <text>a 3'-end 2',3'-cyclophospho-ribonucleotide-RNA + H2O = a 3'-end 2'-phospho-ribonucleotide-RNA + H(+)</text>
        <dbReference type="Rhea" id="RHEA:11828"/>
        <dbReference type="Rhea" id="RHEA-COMP:10464"/>
        <dbReference type="Rhea" id="RHEA-COMP:17353"/>
        <dbReference type="ChEBI" id="CHEBI:15377"/>
        <dbReference type="ChEBI" id="CHEBI:15378"/>
        <dbReference type="ChEBI" id="CHEBI:83064"/>
        <dbReference type="ChEBI" id="CHEBI:173113"/>
        <dbReference type="EC" id="3.1.4.58"/>
    </reaction>
</comment>
<evidence type="ECO:0000256" key="2">
    <source>
        <dbReference type="HAMAP-Rule" id="MF_01940"/>
    </source>
</evidence>
<dbReference type="InterPro" id="IPR004175">
    <property type="entry name" value="RNA_CPDase"/>
</dbReference>
<keyword evidence="4" id="KW-1185">Reference proteome</keyword>
<dbReference type="PANTHER" id="PTHR35561">
    <property type="entry name" value="RNA 2',3'-CYCLIC PHOSPHODIESTERASE"/>
    <property type="match status" value="1"/>
</dbReference>